<comment type="similarity">
    <text evidence="3">Belongs to the dsrC/tusE family.</text>
</comment>
<dbReference type="NCBIfam" id="TIGR03342">
    <property type="entry name" value="dsrC_tusE_dsvC"/>
    <property type="match status" value="1"/>
</dbReference>
<dbReference type="GO" id="GO:0097163">
    <property type="term" value="F:sulfur carrier activity"/>
    <property type="evidence" value="ECO:0007669"/>
    <property type="project" value="TreeGrafter"/>
</dbReference>
<dbReference type="PIRSF" id="PIRSF006223">
    <property type="entry name" value="DsrC_TusE"/>
    <property type="match status" value="1"/>
</dbReference>
<comment type="function">
    <text evidence="3">Part of a sulfur-relay system.</text>
</comment>
<dbReference type="InterPro" id="IPR025526">
    <property type="entry name" value="DsrC-like_dom_sf"/>
</dbReference>
<proteinExistence type="inferred from homology"/>
<keyword evidence="3 5" id="KW-0808">Transferase</keyword>
<keyword evidence="2" id="KW-0963">Cytoplasm</keyword>
<name>A0A1E2VA41_9GAMM</name>
<evidence type="ECO:0000256" key="4">
    <source>
        <dbReference type="PIRSR" id="PIRSR006223-50"/>
    </source>
</evidence>
<dbReference type="Gene3D" id="3.30.1420.10">
    <property type="match status" value="1"/>
</dbReference>
<reference evidence="5 6" key="1">
    <citation type="submission" date="2016-08" db="EMBL/GenBank/DDBJ databases">
        <authorList>
            <person name="Seilhamer J.J."/>
        </authorList>
    </citation>
    <scope>NUCLEOTIDE SEQUENCE [LARGE SCALE GENOMIC DNA]</scope>
    <source>
        <strain evidence="5 6">PH27A</strain>
    </source>
</reference>
<dbReference type="SUPFAM" id="SSF69721">
    <property type="entry name" value="DsrC, the gamma subunit of dissimilatory sulfite reductase"/>
    <property type="match status" value="1"/>
</dbReference>
<dbReference type="EC" id="2.8.1.-" evidence="3"/>
<dbReference type="RefSeq" id="WP_068998129.1">
    <property type="nucleotide sequence ID" value="NZ_MDTQ01000001.1"/>
</dbReference>
<evidence type="ECO:0000256" key="1">
    <source>
        <dbReference type="ARBA" id="ARBA00004496"/>
    </source>
</evidence>
<dbReference type="GO" id="GO:0016740">
    <property type="term" value="F:transferase activity"/>
    <property type="evidence" value="ECO:0007669"/>
    <property type="project" value="UniProtKB-KW"/>
</dbReference>
<accession>A0A1E2VA41</accession>
<dbReference type="STRING" id="197479.BFW38_09220"/>
<dbReference type="InterPro" id="IPR042072">
    <property type="entry name" value="DsrC-like_C"/>
</dbReference>
<organism evidence="5 6">
    <name type="scientific">Terasakiispira papahanaumokuakeensis</name>
    <dbReference type="NCBI Taxonomy" id="197479"/>
    <lineage>
        <taxon>Bacteria</taxon>
        <taxon>Pseudomonadati</taxon>
        <taxon>Pseudomonadota</taxon>
        <taxon>Gammaproteobacteria</taxon>
        <taxon>Oceanospirillales</taxon>
        <taxon>Terasakiispira</taxon>
    </lineage>
</organism>
<keyword evidence="6" id="KW-1185">Reference proteome</keyword>
<dbReference type="Gene3D" id="1.10.10.370">
    <property type="entry name" value="DsrC-like protein, C-terminal domain"/>
    <property type="match status" value="1"/>
</dbReference>
<gene>
    <name evidence="5" type="ORF">BFW38_09220</name>
</gene>
<evidence type="ECO:0000313" key="5">
    <source>
        <dbReference type="EMBL" id="ODC03696.1"/>
    </source>
</evidence>
<comment type="caution">
    <text evidence="5">The sequence shown here is derived from an EMBL/GenBank/DDBJ whole genome shotgun (WGS) entry which is preliminary data.</text>
</comment>
<dbReference type="GO" id="GO:0002143">
    <property type="term" value="P:tRNA wobble position uridine thiolation"/>
    <property type="evidence" value="ECO:0007669"/>
    <property type="project" value="TreeGrafter"/>
</dbReference>
<dbReference type="PANTHER" id="PTHR37010">
    <property type="entry name" value="SULFURTRANSFERASE TUSE"/>
    <property type="match status" value="1"/>
</dbReference>
<dbReference type="Pfam" id="PF04358">
    <property type="entry name" value="DsrC"/>
    <property type="match status" value="1"/>
</dbReference>
<sequence length="107" mass="12092">MTTQPTPHLDPEGHLLHLEDWSPEVAQWLASESGITLTQAHWEIIQTLRDFYQRYDMAPAMRPLTKAIKAQHGPDKARSIYLMQLFGESPARMAAKIAGLPKPDNCL</sequence>
<dbReference type="Proteomes" id="UP000094291">
    <property type="component" value="Unassembled WGS sequence"/>
</dbReference>
<evidence type="ECO:0000256" key="2">
    <source>
        <dbReference type="ARBA" id="ARBA00022490"/>
    </source>
</evidence>
<dbReference type="InterPro" id="IPR043163">
    <property type="entry name" value="DsrC-like_N"/>
</dbReference>
<dbReference type="PANTHER" id="PTHR37010:SF1">
    <property type="entry name" value="SULFURTRANSFERASE TUSE"/>
    <property type="match status" value="1"/>
</dbReference>
<feature type="active site" description="Cysteine persulfide intermediate" evidence="4">
    <location>
        <position position="106"/>
    </location>
</feature>
<comment type="subcellular location">
    <subcellularLocation>
        <location evidence="1">Cytoplasm</location>
    </subcellularLocation>
</comment>
<dbReference type="EMBL" id="MDTQ01000001">
    <property type="protein sequence ID" value="ODC03696.1"/>
    <property type="molecule type" value="Genomic_DNA"/>
</dbReference>
<evidence type="ECO:0000313" key="6">
    <source>
        <dbReference type="Proteomes" id="UP000094291"/>
    </source>
</evidence>
<dbReference type="AlphaFoldDB" id="A0A1E2VA41"/>
<protein>
    <recommendedName>
        <fullName evidence="3">Sulfurtransferase</fullName>
        <ecNumber evidence="3">2.8.1.-</ecNumber>
    </recommendedName>
</protein>
<dbReference type="GO" id="GO:0005737">
    <property type="term" value="C:cytoplasm"/>
    <property type="evidence" value="ECO:0007669"/>
    <property type="project" value="UniProtKB-SubCell"/>
</dbReference>
<dbReference type="InterPro" id="IPR007453">
    <property type="entry name" value="DsrC/TusE"/>
</dbReference>
<dbReference type="OrthoDB" id="9786347at2"/>
<evidence type="ECO:0000256" key="3">
    <source>
        <dbReference type="PIRNR" id="PIRNR006223"/>
    </source>
</evidence>